<accession>A0ABU9DVA8</accession>
<organism evidence="2 3">
    <name type="scientific">Paenibacillus filicis</name>
    <dbReference type="NCBI Taxonomy" id="669464"/>
    <lineage>
        <taxon>Bacteria</taxon>
        <taxon>Bacillati</taxon>
        <taxon>Bacillota</taxon>
        <taxon>Bacilli</taxon>
        <taxon>Bacillales</taxon>
        <taxon>Paenibacillaceae</taxon>
        <taxon>Paenibacillus</taxon>
    </lineage>
</organism>
<evidence type="ECO:0000259" key="1">
    <source>
        <dbReference type="Pfam" id="PF12867"/>
    </source>
</evidence>
<evidence type="ECO:0000313" key="3">
    <source>
        <dbReference type="Proteomes" id="UP001469365"/>
    </source>
</evidence>
<sequence>MTQLSKEQLVATYKAGGEALAQAVQGLSEAELLHHRLPEKWSIKQIAVHLADAELAVSFRVRNILSEKAPAIQPFEQDNWTDSLNYEALDLAAALERFRLLRAANSELLEQIKDEAWERTGAHPENGLITLAQVIAGQINHLQGHLDQIQTALTDYRSR</sequence>
<dbReference type="InterPro" id="IPR034660">
    <property type="entry name" value="DinB/YfiT-like"/>
</dbReference>
<protein>
    <submittedName>
        <fullName evidence="2">DinB family protein</fullName>
    </submittedName>
</protein>
<name>A0ABU9DVA8_9BACL</name>
<comment type="caution">
    <text evidence="2">The sequence shown here is derived from an EMBL/GenBank/DDBJ whole genome shotgun (WGS) entry which is preliminary data.</text>
</comment>
<feature type="domain" description="DinB-like" evidence="1">
    <location>
        <begin position="17"/>
        <end position="149"/>
    </location>
</feature>
<dbReference type="EMBL" id="JBBPCC010000026">
    <property type="protein sequence ID" value="MEK8132057.1"/>
    <property type="molecule type" value="Genomic_DNA"/>
</dbReference>
<gene>
    <name evidence="2" type="ORF">WMW72_29590</name>
</gene>
<proteinExistence type="predicted"/>
<reference evidence="2 3" key="1">
    <citation type="submission" date="2024-04" db="EMBL/GenBank/DDBJ databases">
        <title>draft genome sequnece of Paenibacillus filicis.</title>
        <authorList>
            <person name="Kim D.-U."/>
        </authorList>
    </citation>
    <scope>NUCLEOTIDE SEQUENCE [LARGE SCALE GENOMIC DNA]</scope>
    <source>
        <strain evidence="2 3">KACC14197</strain>
    </source>
</reference>
<dbReference type="InterPro" id="IPR024775">
    <property type="entry name" value="DinB-like"/>
</dbReference>
<keyword evidence="3" id="KW-1185">Reference proteome</keyword>
<dbReference type="Gene3D" id="1.20.120.450">
    <property type="entry name" value="dinb family like domain"/>
    <property type="match status" value="1"/>
</dbReference>
<dbReference type="Proteomes" id="UP001469365">
    <property type="component" value="Unassembled WGS sequence"/>
</dbReference>
<dbReference type="Pfam" id="PF12867">
    <property type="entry name" value="DinB_2"/>
    <property type="match status" value="1"/>
</dbReference>
<dbReference type="RefSeq" id="WP_341419186.1">
    <property type="nucleotide sequence ID" value="NZ_JBBPCC010000026.1"/>
</dbReference>
<evidence type="ECO:0000313" key="2">
    <source>
        <dbReference type="EMBL" id="MEK8132057.1"/>
    </source>
</evidence>
<dbReference type="SUPFAM" id="SSF109854">
    <property type="entry name" value="DinB/YfiT-like putative metalloenzymes"/>
    <property type="match status" value="1"/>
</dbReference>